<dbReference type="GO" id="GO:0008352">
    <property type="term" value="C:katanin complex"/>
    <property type="evidence" value="ECO:0007669"/>
    <property type="project" value="TreeGrafter"/>
</dbReference>
<dbReference type="PANTHER" id="PTHR19845">
    <property type="entry name" value="KATANIN P80 SUBUNIT"/>
    <property type="match status" value="1"/>
</dbReference>
<dbReference type="Gene3D" id="2.130.10.10">
    <property type="entry name" value="YVTN repeat-like/Quinoprotein amine dehydrogenase"/>
    <property type="match status" value="2"/>
</dbReference>
<evidence type="ECO:0000256" key="3">
    <source>
        <dbReference type="ARBA" id="ARBA00023212"/>
    </source>
</evidence>
<proteinExistence type="predicted"/>
<keyword evidence="3" id="KW-0206">Cytoskeleton</keyword>
<dbReference type="GO" id="GO:0007019">
    <property type="term" value="P:microtubule depolymerization"/>
    <property type="evidence" value="ECO:0007669"/>
    <property type="project" value="TreeGrafter"/>
</dbReference>
<name>A0A0G4IEZ8_9ALVE</name>
<dbReference type="AlphaFoldDB" id="A0A0G4IEZ8"/>
<feature type="compositionally biased region" description="Low complexity" evidence="5">
    <location>
        <begin position="517"/>
        <end position="534"/>
    </location>
</feature>
<dbReference type="Pfam" id="PF13925">
    <property type="entry name" value="Katanin_con80"/>
    <property type="match status" value="1"/>
</dbReference>
<evidence type="ECO:0000313" key="7">
    <source>
        <dbReference type="EMBL" id="CEM55776.1"/>
    </source>
</evidence>
<evidence type="ECO:0000256" key="2">
    <source>
        <dbReference type="ARBA" id="ARBA00022490"/>
    </source>
</evidence>
<accession>A0A0G4IEZ8</accession>
<dbReference type="InterPro" id="IPR028021">
    <property type="entry name" value="Katanin_C-terminal"/>
</dbReference>
<feature type="region of interest" description="Disordered" evidence="5">
    <location>
        <begin position="109"/>
        <end position="139"/>
    </location>
</feature>
<feature type="compositionally biased region" description="Gly residues" evidence="5">
    <location>
        <begin position="765"/>
        <end position="774"/>
    </location>
</feature>
<dbReference type="SUPFAM" id="SSF50978">
    <property type="entry name" value="WD40 repeat-like"/>
    <property type="match status" value="1"/>
</dbReference>
<sequence>MRRQGSMEVKNLYNYGPVDYREWNFICSRLSRFTQDAIAVSGIAEGNRQAIHLWHVTDYKKPFFQLQSSSVFSTVEFTPEDAGVISGSTTGVIKTWDLVNKSAGSWMQKCAHGEPEAEEEGEAGTGGEGEGTQQKQQKPKCSVTDLRHFNCSASVFLSCGTDGTVKIWDQRQDECALQWRVGEGAGHPLKLEVAPREERLIACGTSMGQLEVMDLRSSKLLMSVSPHFGSSVSALAFHPVLPMFAAACNAKGGGVVQVDCHTQDVLPGLETDPGSVRALAYSKDGTHLISVSTTSCRLLSRKGQTLDVVHSDFSLLEGLHRLSGSSSSSSPGGEGQQPRSPLQVMLEEQQLARLRGDGSIRDSHCSSGGEPESEWDPVEDAEGGGSLAKRLEGEMMVGIFRGFGTLGLCAVNPFGRVGARARGSSERGSVSLSAHSQAHTVPSGGRAERETVHPLSRSEEFSFSGEKNGCAPPRPFGPTSSVSFSREALKERRESIAAAAAAATSASQALAARSAATSGSTGSSLLPSSSRLPSNKNEHPDSTITMPPRPPVPLPVSASSVPNSASRLPPRTEGGDRERDSRGQEKQSEDRDGERETDTGPDGSRTVCRWTRGESGRLKSSEAAQGILSSQSSTTAESTSVSVAMTQPTETKTDGPTAEAAAAASRIRRAKVTTADLPVEVRLPKPHLSSSETMQRGEGDGRAPWRGPLDVEWDSDLQDFDSPPPHEGGDVNLGRGGAELAFRARGGRGGAPGLEEEASLLSFSGRGGTRGGSGSASSSSPHMPGAGGHSEGDFCRGSGVVSDASVSNDLKQKHKLLIKTLQRRLVTLRQIRDVLKQGDVFGAVTKAIGSFDLDPGVLADFLHNTVLPDRRELFSLSHAAQLLPFVRKLIESDALHFVLVGTQSASRLCNAFSEIIRASLRRAGGEAAAKTVDVALDERVRRAQACYDEFRRIYMVLMAANVEREREKEKGPGGEPRQPRAHSNSLASKQLRMHLELLLDPADRLMAQS</sequence>
<evidence type="ECO:0000256" key="5">
    <source>
        <dbReference type="SAM" id="MobiDB-lite"/>
    </source>
</evidence>
<feature type="compositionally biased region" description="Polar residues" evidence="5">
    <location>
        <begin position="426"/>
        <end position="440"/>
    </location>
</feature>
<dbReference type="InterPro" id="IPR001680">
    <property type="entry name" value="WD40_rpt"/>
</dbReference>
<dbReference type="EMBL" id="CDMZ01005909">
    <property type="protein sequence ID" value="CEM55776.1"/>
    <property type="molecule type" value="Genomic_DNA"/>
</dbReference>
<reference evidence="7" key="1">
    <citation type="submission" date="2014-11" db="EMBL/GenBank/DDBJ databases">
        <authorList>
            <person name="Otto D Thomas"/>
            <person name="Naeem Raeece"/>
        </authorList>
    </citation>
    <scope>NUCLEOTIDE SEQUENCE</scope>
</reference>
<feature type="compositionally biased region" description="Acidic residues" evidence="5">
    <location>
        <begin position="371"/>
        <end position="382"/>
    </location>
</feature>
<comment type="subcellular location">
    <subcellularLocation>
        <location evidence="1">Cytoplasm</location>
        <location evidence="1">Cytoskeleton</location>
    </subcellularLocation>
</comment>
<keyword evidence="2" id="KW-0963">Cytoplasm</keyword>
<feature type="region of interest" description="Disordered" evidence="5">
    <location>
        <begin position="763"/>
        <end position="794"/>
    </location>
</feature>
<feature type="compositionally biased region" description="Low complexity" evidence="5">
    <location>
        <begin position="629"/>
        <end position="646"/>
    </location>
</feature>
<feature type="compositionally biased region" description="Basic and acidic residues" evidence="5">
    <location>
        <begin position="355"/>
        <end position="364"/>
    </location>
</feature>
<feature type="compositionally biased region" description="Basic and acidic residues" evidence="5">
    <location>
        <begin position="611"/>
        <end position="620"/>
    </location>
</feature>
<feature type="domain" description="Katanin p80 subunit C-terminal" evidence="6">
    <location>
        <begin position="812"/>
        <end position="957"/>
    </location>
</feature>
<feature type="compositionally biased region" description="Low complexity" evidence="5">
    <location>
        <begin position="322"/>
        <end position="340"/>
    </location>
</feature>
<feature type="region of interest" description="Disordered" evidence="5">
    <location>
        <begin position="355"/>
        <end position="385"/>
    </location>
</feature>
<evidence type="ECO:0000256" key="4">
    <source>
        <dbReference type="PROSITE-ProRule" id="PRU00221"/>
    </source>
</evidence>
<evidence type="ECO:0000259" key="6">
    <source>
        <dbReference type="Pfam" id="PF13925"/>
    </source>
</evidence>
<feature type="repeat" description="WD" evidence="4">
    <location>
        <begin position="149"/>
        <end position="178"/>
    </location>
</feature>
<protein>
    <recommendedName>
        <fullName evidence="6">Katanin p80 subunit C-terminal domain-containing protein</fullName>
    </recommendedName>
</protein>
<feature type="region of interest" description="Disordered" evidence="5">
    <location>
        <begin position="322"/>
        <end position="342"/>
    </location>
</feature>
<dbReference type="PROSITE" id="PS50082">
    <property type="entry name" value="WD_REPEATS_2"/>
    <property type="match status" value="1"/>
</dbReference>
<feature type="compositionally biased region" description="Low complexity" evidence="5">
    <location>
        <begin position="555"/>
        <end position="568"/>
    </location>
</feature>
<feature type="compositionally biased region" description="Low complexity" evidence="5">
    <location>
        <begin position="775"/>
        <end position="784"/>
    </location>
</feature>
<dbReference type="SMART" id="SM00320">
    <property type="entry name" value="WD40"/>
    <property type="match status" value="4"/>
</dbReference>
<feature type="region of interest" description="Disordered" evidence="5">
    <location>
        <begin position="426"/>
        <end position="488"/>
    </location>
</feature>
<gene>
    <name evidence="7" type="ORF">Cvel_2434</name>
</gene>
<keyword evidence="4" id="KW-0853">WD repeat</keyword>
<dbReference type="Pfam" id="PF00400">
    <property type="entry name" value="WD40"/>
    <property type="match status" value="1"/>
</dbReference>
<dbReference type="InterPro" id="IPR036322">
    <property type="entry name" value="WD40_repeat_dom_sf"/>
</dbReference>
<evidence type="ECO:0000256" key="1">
    <source>
        <dbReference type="ARBA" id="ARBA00004245"/>
    </source>
</evidence>
<feature type="compositionally biased region" description="Basic and acidic residues" evidence="5">
    <location>
        <begin position="446"/>
        <end position="460"/>
    </location>
</feature>
<organism evidence="7">
    <name type="scientific">Chromera velia CCMP2878</name>
    <dbReference type="NCBI Taxonomy" id="1169474"/>
    <lineage>
        <taxon>Eukaryota</taxon>
        <taxon>Sar</taxon>
        <taxon>Alveolata</taxon>
        <taxon>Colpodellida</taxon>
        <taxon>Chromeraceae</taxon>
        <taxon>Chromera</taxon>
    </lineage>
</organism>
<feature type="region of interest" description="Disordered" evidence="5">
    <location>
        <begin position="965"/>
        <end position="986"/>
    </location>
</feature>
<feature type="compositionally biased region" description="Basic and acidic residues" evidence="5">
    <location>
        <begin position="573"/>
        <end position="598"/>
    </location>
</feature>
<feature type="region of interest" description="Disordered" evidence="5">
    <location>
        <begin position="517"/>
        <end position="735"/>
    </location>
</feature>
<dbReference type="GO" id="GO:0008017">
    <property type="term" value="F:microtubule binding"/>
    <property type="evidence" value="ECO:0007669"/>
    <property type="project" value="InterPro"/>
</dbReference>
<dbReference type="VEuPathDB" id="CryptoDB:Cvel_2434"/>
<dbReference type="InterPro" id="IPR015943">
    <property type="entry name" value="WD40/YVTN_repeat-like_dom_sf"/>
</dbReference>
<dbReference type="PANTHER" id="PTHR19845:SF0">
    <property type="entry name" value="KATANIN P80 WD40 REPEAT-CONTAINING SUBUNIT B1"/>
    <property type="match status" value="1"/>
</dbReference>